<dbReference type="GO" id="GO:0070840">
    <property type="term" value="F:dynein complex binding"/>
    <property type="evidence" value="ECO:0007669"/>
    <property type="project" value="TreeGrafter"/>
</dbReference>
<name>A0A8R1HWJ2_CAEJA</name>
<dbReference type="InterPro" id="IPR011004">
    <property type="entry name" value="Trimer_LpxA-like_sf"/>
</dbReference>
<evidence type="ECO:0000256" key="6">
    <source>
        <dbReference type="ARBA" id="ARBA00034687"/>
    </source>
</evidence>
<sequence>MSGDAESGISIDSSSIVCAEAEISGEVTIKEGCVVQPFVTFDATKGPIFVGKNNIFEEFSVIRNNSDGQPMIIGDSNIFQSHSKCHAKYVGSRNVVGIHAILEDGCSISDDCSIPPRGKVHSHQNLEPSIAVYGEFGEQRSTKTPNLNPNQQLEFLRKVLPSYHHLYGGKKRPVAVPTPATAAAATAAQ</sequence>
<evidence type="ECO:0000313" key="8">
    <source>
        <dbReference type="Proteomes" id="UP000005237"/>
    </source>
</evidence>
<dbReference type="Gene3D" id="2.160.10.10">
    <property type="entry name" value="Hexapeptide repeat proteins"/>
    <property type="match status" value="1"/>
</dbReference>
<evidence type="ECO:0000256" key="3">
    <source>
        <dbReference type="ARBA" id="ARBA00016573"/>
    </source>
</evidence>
<proteinExistence type="inferred from homology"/>
<evidence type="ECO:0000256" key="5">
    <source>
        <dbReference type="ARBA" id="ARBA00023212"/>
    </source>
</evidence>
<keyword evidence="5" id="KW-0206">Cytoskeleton</keyword>
<dbReference type="EnsemblMetazoa" id="CJA13866.1">
    <property type="protein sequence ID" value="CJA13866.1"/>
    <property type="gene ID" value="WBGene00133070"/>
</dbReference>
<dbReference type="InterPro" id="IPR027777">
    <property type="entry name" value="DCTN6"/>
</dbReference>
<comment type="subcellular location">
    <subcellularLocation>
        <location evidence="1">Cytoplasm</location>
        <location evidence="1">Cytoskeleton</location>
    </subcellularLocation>
</comment>
<comment type="similarity">
    <text evidence="2">Belongs to the dynactin subunits 5/6 family. Dynactin subunit 6 subfamily.</text>
</comment>
<organism evidence="7 8">
    <name type="scientific">Caenorhabditis japonica</name>
    <dbReference type="NCBI Taxonomy" id="281687"/>
    <lineage>
        <taxon>Eukaryota</taxon>
        <taxon>Metazoa</taxon>
        <taxon>Ecdysozoa</taxon>
        <taxon>Nematoda</taxon>
        <taxon>Chromadorea</taxon>
        <taxon>Rhabditida</taxon>
        <taxon>Rhabditina</taxon>
        <taxon>Rhabditomorpha</taxon>
        <taxon>Rhabditoidea</taxon>
        <taxon>Rhabditidae</taxon>
        <taxon>Peloderinae</taxon>
        <taxon>Caenorhabditis</taxon>
    </lineage>
</organism>
<dbReference type="SUPFAM" id="SSF51161">
    <property type="entry name" value="Trimeric LpxA-like enzymes"/>
    <property type="match status" value="1"/>
</dbReference>
<dbReference type="PANTHER" id="PTHR13072:SF0">
    <property type="entry name" value="DYNACTIN SUBUNIT 6"/>
    <property type="match status" value="1"/>
</dbReference>
<comment type="function">
    <text evidence="6">Part of the dynactin complex that activates the molecular motor dynein for ultra-processive transport along microtubules.</text>
</comment>
<evidence type="ECO:0000256" key="2">
    <source>
        <dbReference type="ARBA" id="ARBA00007719"/>
    </source>
</evidence>
<evidence type="ECO:0000256" key="1">
    <source>
        <dbReference type="ARBA" id="ARBA00004245"/>
    </source>
</evidence>
<evidence type="ECO:0000256" key="4">
    <source>
        <dbReference type="ARBA" id="ARBA00022490"/>
    </source>
</evidence>
<dbReference type="CDD" id="cd04646">
    <property type="entry name" value="LbH_Dynactin_6"/>
    <property type="match status" value="1"/>
</dbReference>
<dbReference type="AlphaFoldDB" id="A0A8R1HWJ2"/>
<keyword evidence="4" id="KW-0963">Cytoplasm</keyword>
<evidence type="ECO:0000313" key="7">
    <source>
        <dbReference type="EnsemblMetazoa" id="CJA13866.1"/>
    </source>
</evidence>
<dbReference type="PANTHER" id="PTHR13072">
    <property type="entry name" value="DYNACTIN 6"/>
    <property type="match status" value="1"/>
</dbReference>
<protein>
    <recommendedName>
        <fullName evidence="3">Dynactin subunit 6</fullName>
    </recommendedName>
</protein>
<accession>A0A8R1HWJ2</accession>
<reference evidence="7" key="2">
    <citation type="submission" date="2022-06" db="UniProtKB">
        <authorList>
            <consortium name="EnsemblMetazoa"/>
        </authorList>
    </citation>
    <scope>IDENTIFICATION</scope>
    <source>
        <strain evidence="7">DF5081</strain>
    </source>
</reference>
<keyword evidence="8" id="KW-1185">Reference proteome</keyword>
<dbReference type="GO" id="GO:0005869">
    <property type="term" value="C:dynactin complex"/>
    <property type="evidence" value="ECO:0007669"/>
    <property type="project" value="InterPro"/>
</dbReference>
<dbReference type="Proteomes" id="UP000005237">
    <property type="component" value="Unassembled WGS sequence"/>
</dbReference>
<reference evidence="8" key="1">
    <citation type="submission" date="2010-08" db="EMBL/GenBank/DDBJ databases">
        <authorList>
            <consortium name="Caenorhabditis japonica Sequencing Consortium"/>
            <person name="Wilson R.K."/>
        </authorList>
    </citation>
    <scope>NUCLEOTIDE SEQUENCE [LARGE SCALE GENOMIC DNA]</scope>
    <source>
        <strain evidence="8">DF5081</strain>
    </source>
</reference>
<dbReference type="GO" id="GO:0007052">
    <property type="term" value="P:mitotic spindle organization"/>
    <property type="evidence" value="ECO:0007669"/>
    <property type="project" value="TreeGrafter"/>
</dbReference>